<reference evidence="17 18" key="1">
    <citation type="submission" date="2014-04" db="EMBL/GenBank/DDBJ databases">
        <authorList>
            <consortium name="DOE Joint Genome Institute"/>
            <person name="Kuo A."/>
            <person name="Tarkka M."/>
            <person name="Buscot F."/>
            <person name="Kohler A."/>
            <person name="Nagy L.G."/>
            <person name="Floudas D."/>
            <person name="Copeland A."/>
            <person name="Barry K.W."/>
            <person name="Cichocki N."/>
            <person name="Veneault-Fourrey C."/>
            <person name="LaButti K."/>
            <person name="Lindquist E.A."/>
            <person name="Lipzen A."/>
            <person name="Lundell T."/>
            <person name="Morin E."/>
            <person name="Murat C."/>
            <person name="Sun H."/>
            <person name="Tunlid A."/>
            <person name="Henrissat B."/>
            <person name="Grigoriev I.V."/>
            <person name="Hibbett D.S."/>
            <person name="Martin F."/>
            <person name="Nordberg H.P."/>
            <person name="Cantor M.N."/>
            <person name="Hua S.X."/>
        </authorList>
    </citation>
    <scope>NUCLEOTIDE SEQUENCE [LARGE SCALE GENOMIC DNA]</scope>
    <source>
        <strain evidence="17 18">F 1598</strain>
    </source>
</reference>
<dbReference type="AlphaFoldDB" id="A0A0C3G5C1"/>
<dbReference type="Proteomes" id="UP000054166">
    <property type="component" value="Unassembled WGS sequence"/>
</dbReference>
<comment type="similarity">
    <text evidence="12">Belongs to the DEAD box helicase family.</text>
</comment>
<dbReference type="STRING" id="765440.A0A0C3G5C1"/>
<keyword evidence="4 12" id="KW-0547">Nucleotide-binding</keyword>
<dbReference type="GO" id="GO:0005634">
    <property type="term" value="C:nucleus"/>
    <property type="evidence" value="ECO:0007669"/>
    <property type="project" value="UniProtKB-SubCell"/>
</dbReference>
<dbReference type="PANTHER" id="PTHR47959">
    <property type="entry name" value="ATP-DEPENDENT RNA HELICASE RHLE-RELATED"/>
    <property type="match status" value="1"/>
</dbReference>
<keyword evidence="8" id="KW-0694">RNA-binding</keyword>
<dbReference type="GO" id="GO:0003723">
    <property type="term" value="F:RNA binding"/>
    <property type="evidence" value="ECO:0007669"/>
    <property type="project" value="UniProtKB-KW"/>
</dbReference>
<dbReference type="InterPro" id="IPR027417">
    <property type="entry name" value="P-loop_NTPase"/>
</dbReference>
<evidence type="ECO:0000313" key="17">
    <source>
        <dbReference type="EMBL" id="KIM91465.1"/>
    </source>
</evidence>
<dbReference type="Pfam" id="PF00271">
    <property type="entry name" value="Helicase_C"/>
    <property type="match status" value="1"/>
</dbReference>
<dbReference type="HOGENOM" id="CLU_003041_13_0_1"/>
<dbReference type="PANTHER" id="PTHR47959:SF1">
    <property type="entry name" value="ATP-DEPENDENT RNA HELICASE DBPA"/>
    <property type="match status" value="1"/>
</dbReference>
<feature type="domain" description="DEAD-box RNA helicase Q" evidence="16">
    <location>
        <begin position="130"/>
        <end position="158"/>
    </location>
</feature>
<feature type="region of interest" description="Disordered" evidence="13">
    <location>
        <begin position="1"/>
        <end position="33"/>
    </location>
</feature>
<evidence type="ECO:0000256" key="2">
    <source>
        <dbReference type="ARBA" id="ARBA00012552"/>
    </source>
</evidence>
<dbReference type="GO" id="GO:0005829">
    <property type="term" value="C:cytosol"/>
    <property type="evidence" value="ECO:0007669"/>
    <property type="project" value="TreeGrafter"/>
</dbReference>
<evidence type="ECO:0000256" key="5">
    <source>
        <dbReference type="ARBA" id="ARBA00022801"/>
    </source>
</evidence>
<evidence type="ECO:0000256" key="6">
    <source>
        <dbReference type="ARBA" id="ARBA00022806"/>
    </source>
</evidence>
<protein>
    <recommendedName>
        <fullName evidence="2">RNA helicase</fullName>
        <ecNumber evidence="2">3.6.4.13</ecNumber>
    </recommendedName>
</protein>
<dbReference type="GO" id="GO:0010467">
    <property type="term" value="P:gene expression"/>
    <property type="evidence" value="ECO:0007669"/>
    <property type="project" value="UniProtKB-ARBA"/>
</dbReference>
<dbReference type="FunCoup" id="A0A0C3G5C1">
    <property type="interactions" value="563"/>
</dbReference>
<dbReference type="PROSITE" id="PS51192">
    <property type="entry name" value="HELICASE_ATP_BIND_1"/>
    <property type="match status" value="1"/>
</dbReference>
<sequence>MLIPERHQTTGLKRKINTSTSTRKKSKVQHHSLESLPWKSVSRPAETGLGGDDGILDLEEVDDVEVVYEQTDAGRVVTFNVLTAQSQDSEQVKGPETSPTDVDSPDAVAADVEDQDTLLIEPFDSQTLLPDWNSYSLHPRLLRSLHAKQYLSPTPIQSKALPFAMTNRDVVGVAETGSGKTLAYGLPILHYLLSQAQPSRKTKRRIRALILAPTRELALQVSSHLNMCLHAAEAAVKPEAKDTAIPDRTKSKKHKDKGKETENREQAESTLATPKRPPLVSIAAIVGGMSTQKQHRILDRGVDVLVATPGRLWDILEDVGVMDDDLAKQIKSLKFLVLDEADRMIEAGHFAELEHILRLTLRRSREDEIEPEFNDMGDVEEDLVEGKDDMQTFVFSATLSKDLQRNVKKRTRPKGAWNNKNKTSSTLDDLLLRLDFRDPEPEVIDISPEGGIVSSLKESRIECLSAEKDVYLYYFLLRYPGRSLVFLASIDGIRRLMPLAELLGLKAFPLHSQLEQRQRLKNLDRFKSTPNSVLLATDIAARGLDIPAVDHVIHYQIPRTADAYVHRNGRTARAMRRGFSMLMCAPDERRVVRALLGSLGRQDTDIPEMSIELSLLDKLKARVQLARKIDSAQHKIKKDNHERNWVKEAAEAMEIELDSDFMRPVPLRSIAGSEDEQDRPTKHKAKKQNTKTAALKAELKQLLSQPLIAKGISTRYITSGSRPIVDDLIAGEYHEAMLGMKKAEAGSDLIAHKPKTTKIKEELEEEEWAGIGS</sequence>
<feature type="region of interest" description="Disordered" evidence="13">
    <location>
        <begin position="670"/>
        <end position="689"/>
    </location>
</feature>
<feature type="compositionally biased region" description="Basic and acidic residues" evidence="13">
    <location>
        <begin position="238"/>
        <end position="249"/>
    </location>
</feature>
<dbReference type="PROSITE" id="PS00039">
    <property type="entry name" value="DEAD_ATP_HELICASE"/>
    <property type="match status" value="1"/>
</dbReference>
<evidence type="ECO:0000259" key="14">
    <source>
        <dbReference type="PROSITE" id="PS51192"/>
    </source>
</evidence>
<evidence type="ECO:0000256" key="3">
    <source>
        <dbReference type="ARBA" id="ARBA00022517"/>
    </source>
</evidence>
<dbReference type="GO" id="GO:0003724">
    <property type="term" value="F:RNA helicase activity"/>
    <property type="evidence" value="ECO:0007669"/>
    <property type="project" value="UniProtKB-EC"/>
</dbReference>
<dbReference type="InParanoid" id="A0A0C3G5C1"/>
<evidence type="ECO:0000256" key="10">
    <source>
        <dbReference type="ARBA" id="ARBA00047984"/>
    </source>
</evidence>
<accession>A0A0C3G5C1</accession>
<dbReference type="InterPro" id="IPR050079">
    <property type="entry name" value="DEAD_box_RNA_helicase"/>
</dbReference>
<feature type="domain" description="Helicase C-terminal" evidence="15">
    <location>
        <begin position="469"/>
        <end position="617"/>
    </location>
</feature>
<dbReference type="Gene3D" id="3.40.50.300">
    <property type="entry name" value="P-loop containing nucleotide triphosphate hydrolases"/>
    <property type="match status" value="2"/>
</dbReference>
<evidence type="ECO:0000313" key="18">
    <source>
        <dbReference type="Proteomes" id="UP000054166"/>
    </source>
</evidence>
<feature type="region of interest" description="Disordered" evidence="13">
    <location>
        <begin position="238"/>
        <end position="273"/>
    </location>
</feature>
<feature type="short sequence motif" description="Q motif" evidence="11">
    <location>
        <begin position="130"/>
        <end position="158"/>
    </location>
</feature>
<dbReference type="PROSITE" id="PS51194">
    <property type="entry name" value="HELICASE_CTER"/>
    <property type="match status" value="1"/>
</dbReference>
<dbReference type="InterPro" id="IPR014001">
    <property type="entry name" value="Helicase_ATP-bd"/>
</dbReference>
<dbReference type="SUPFAM" id="SSF52540">
    <property type="entry name" value="P-loop containing nucleoside triphosphate hydrolases"/>
    <property type="match status" value="1"/>
</dbReference>
<keyword evidence="3" id="KW-0690">Ribosome biogenesis</keyword>
<keyword evidence="9" id="KW-0539">Nucleus</keyword>
<proteinExistence type="inferred from homology"/>
<evidence type="ECO:0000256" key="13">
    <source>
        <dbReference type="SAM" id="MobiDB-lite"/>
    </source>
</evidence>
<dbReference type="CDD" id="cd18787">
    <property type="entry name" value="SF2_C_DEAD"/>
    <property type="match status" value="1"/>
</dbReference>
<evidence type="ECO:0000256" key="9">
    <source>
        <dbReference type="ARBA" id="ARBA00023242"/>
    </source>
</evidence>
<dbReference type="OrthoDB" id="4310724at2759"/>
<dbReference type="InterPro" id="IPR000629">
    <property type="entry name" value="RNA-helicase_DEAD-box_CS"/>
</dbReference>
<feature type="compositionally biased region" description="Basic and acidic residues" evidence="13">
    <location>
        <begin position="257"/>
        <end position="267"/>
    </location>
</feature>
<evidence type="ECO:0000256" key="11">
    <source>
        <dbReference type="PROSITE-ProRule" id="PRU00552"/>
    </source>
</evidence>
<comment type="catalytic activity">
    <reaction evidence="10">
        <text>ATP + H2O = ADP + phosphate + H(+)</text>
        <dbReference type="Rhea" id="RHEA:13065"/>
        <dbReference type="ChEBI" id="CHEBI:15377"/>
        <dbReference type="ChEBI" id="CHEBI:15378"/>
        <dbReference type="ChEBI" id="CHEBI:30616"/>
        <dbReference type="ChEBI" id="CHEBI:43474"/>
        <dbReference type="ChEBI" id="CHEBI:456216"/>
        <dbReference type="EC" id="3.6.4.13"/>
    </reaction>
</comment>
<name>A0A0C3G5C1_PILCF</name>
<dbReference type="GO" id="GO:0016787">
    <property type="term" value="F:hydrolase activity"/>
    <property type="evidence" value="ECO:0007669"/>
    <property type="project" value="UniProtKB-KW"/>
</dbReference>
<dbReference type="InterPro" id="IPR001650">
    <property type="entry name" value="Helicase_C-like"/>
</dbReference>
<evidence type="ECO:0000256" key="12">
    <source>
        <dbReference type="RuleBase" id="RU000492"/>
    </source>
</evidence>
<dbReference type="EC" id="3.6.4.13" evidence="2"/>
<evidence type="ECO:0000256" key="4">
    <source>
        <dbReference type="ARBA" id="ARBA00022741"/>
    </source>
</evidence>
<keyword evidence="7 12" id="KW-0067">ATP-binding</keyword>
<evidence type="ECO:0000259" key="15">
    <source>
        <dbReference type="PROSITE" id="PS51194"/>
    </source>
</evidence>
<dbReference type="InterPro" id="IPR011545">
    <property type="entry name" value="DEAD/DEAH_box_helicase_dom"/>
</dbReference>
<keyword evidence="5 12" id="KW-0378">Hydrolase</keyword>
<dbReference type="PROSITE" id="PS51195">
    <property type="entry name" value="Q_MOTIF"/>
    <property type="match status" value="1"/>
</dbReference>
<evidence type="ECO:0000259" key="16">
    <source>
        <dbReference type="PROSITE" id="PS51195"/>
    </source>
</evidence>
<dbReference type="Pfam" id="PF00270">
    <property type="entry name" value="DEAD"/>
    <property type="match status" value="2"/>
</dbReference>
<keyword evidence="18" id="KW-1185">Reference proteome</keyword>
<reference evidence="18" key="2">
    <citation type="submission" date="2015-01" db="EMBL/GenBank/DDBJ databases">
        <title>Evolutionary Origins and Diversification of the Mycorrhizal Mutualists.</title>
        <authorList>
            <consortium name="DOE Joint Genome Institute"/>
            <consortium name="Mycorrhizal Genomics Consortium"/>
            <person name="Kohler A."/>
            <person name="Kuo A."/>
            <person name="Nagy L.G."/>
            <person name="Floudas D."/>
            <person name="Copeland A."/>
            <person name="Barry K.W."/>
            <person name="Cichocki N."/>
            <person name="Veneault-Fourrey C."/>
            <person name="LaButti K."/>
            <person name="Lindquist E.A."/>
            <person name="Lipzen A."/>
            <person name="Lundell T."/>
            <person name="Morin E."/>
            <person name="Murat C."/>
            <person name="Riley R."/>
            <person name="Ohm R."/>
            <person name="Sun H."/>
            <person name="Tunlid A."/>
            <person name="Henrissat B."/>
            <person name="Grigoriev I.V."/>
            <person name="Hibbett D.S."/>
            <person name="Martin F."/>
        </authorList>
    </citation>
    <scope>NUCLEOTIDE SEQUENCE [LARGE SCALE GENOMIC DNA]</scope>
    <source>
        <strain evidence="18">F 1598</strain>
    </source>
</reference>
<keyword evidence="6 12" id="KW-0347">Helicase</keyword>
<dbReference type="InterPro" id="IPR014014">
    <property type="entry name" value="RNA_helicase_DEAD_Q_motif"/>
</dbReference>
<feature type="region of interest" description="Disordered" evidence="13">
    <location>
        <begin position="87"/>
        <end position="106"/>
    </location>
</feature>
<gene>
    <name evidence="17" type="ORF">PILCRDRAFT_649</name>
</gene>
<feature type="compositionally biased region" description="Basic residues" evidence="13">
    <location>
        <begin position="12"/>
        <end position="30"/>
    </location>
</feature>
<dbReference type="GO" id="GO:0005524">
    <property type="term" value="F:ATP binding"/>
    <property type="evidence" value="ECO:0007669"/>
    <property type="project" value="UniProtKB-KW"/>
</dbReference>
<evidence type="ECO:0000256" key="7">
    <source>
        <dbReference type="ARBA" id="ARBA00022840"/>
    </source>
</evidence>
<dbReference type="SMART" id="SM00487">
    <property type="entry name" value="DEXDc"/>
    <property type="match status" value="1"/>
</dbReference>
<dbReference type="EMBL" id="KN832971">
    <property type="protein sequence ID" value="KIM91465.1"/>
    <property type="molecule type" value="Genomic_DNA"/>
</dbReference>
<dbReference type="GO" id="GO:0042254">
    <property type="term" value="P:ribosome biogenesis"/>
    <property type="evidence" value="ECO:0007669"/>
    <property type="project" value="UniProtKB-KW"/>
</dbReference>
<evidence type="ECO:0000256" key="1">
    <source>
        <dbReference type="ARBA" id="ARBA00004123"/>
    </source>
</evidence>
<feature type="domain" description="Helicase ATP-binding" evidence="14">
    <location>
        <begin position="161"/>
        <end position="417"/>
    </location>
</feature>
<organism evidence="17 18">
    <name type="scientific">Piloderma croceum (strain F 1598)</name>
    <dbReference type="NCBI Taxonomy" id="765440"/>
    <lineage>
        <taxon>Eukaryota</taxon>
        <taxon>Fungi</taxon>
        <taxon>Dikarya</taxon>
        <taxon>Basidiomycota</taxon>
        <taxon>Agaricomycotina</taxon>
        <taxon>Agaricomycetes</taxon>
        <taxon>Agaricomycetidae</taxon>
        <taxon>Atheliales</taxon>
        <taxon>Atheliaceae</taxon>
        <taxon>Piloderma</taxon>
    </lineage>
</organism>
<comment type="subcellular location">
    <subcellularLocation>
        <location evidence="1">Nucleus</location>
    </subcellularLocation>
</comment>
<dbReference type="SMART" id="SM00490">
    <property type="entry name" value="HELICc"/>
    <property type="match status" value="1"/>
</dbReference>
<evidence type="ECO:0000256" key="8">
    <source>
        <dbReference type="ARBA" id="ARBA00022884"/>
    </source>
</evidence>